<organism evidence="1 2">
    <name type="scientific">Rhabditophanes sp. KR3021</name>
    <dbReference type="NCBI Taxonomy" id="114890"/>
    <lineage>
        <taxon>Eukaryota</taxon>
        <taxon>Metazoa</taxon>
        <taxon>Ecdysozoa</taxon>
        <taxon>Nematoda</taxon>
        <taxon>Chromadorea</taxon>
        <taxon>Rhabditida</taxon>
        <taxon>Tylenchina</taxon>
        <taxon>Panagrolaimomorpha</taxon>
        <taxon>Strongyloidoidea</taxon>
        <taxon>Alloionematidae</taxon>
        <taxon>Rhabditophanes</taxon>
    </lineage>
</organism>
<name>A0AC35U6Z6_9BILA</name>
<sequence>MHSKLACLVGIVLLVQFSLQQSTDDIEQVYPSFLESASPETKSKYETTILNNNLSKNGRDAVLDALVENESDEVKSAYNEYKAMNFELEKEMNDKLDLASGSLDSDSKKIFDQIKEVILNKDLTMEQAQSKIDEIQNTDEYKEVVKNTPSPAVESSDNAEENT</sequence>
<proteinExistence type="predicted"/>
<reference evidence="2" key="1">
    <citation type="submission" date="2016-11" db="UniProtKB">
        <authorList>
            <consortium name="WormBaseParasite"/>
        </authorList>
    </citation>
    <scope>IDENTIFICATION</scope>
    <source>
        <strain evidence="2">KR3021</strain>
    </source>
</reference>
<protein>
    <submittedName>
        <fullName evidence="2">DUF148 domain-containing protein</fullName>
    </submittedName>
</protein>
<accession>A0AC35U6Z6</accession>
<dbReference type="WBParaSite" id="RSKR_0000846600.1">
    <property type="protein sequence ID" value="RSKR_0000846600.1"/>
    <property type="gene ID" value="RSKR_0000846600"/>
</dbReference>
<dbReference type="Proteomes" id="UP000095286">
    <property type="component" value="Unplaced"/>
</dbReference>
<evidence type="ECO:0000313" key="2">
    <source>
        <dbReference type="WBParaSite" id="RSKR_0000846600.1"/>
    </source>
</evidence>
<evidence type="ECO:0000313" key="1">
    <source>
        <dbReference type="Proteomes" id="UP000095286"/>
    </source>
</evidence>